<dbReference type="OrthoDB" id="199095at2"/>
<dbReference type="GO" id="GO:0016758">
    <property type="term" value="F:hexosyltransferase activity"/>
    <property type="evidence" value="ECO:0007669"/>
    <property type="project" value="UniProtKB-ARBA"/>
</dbReference>
<dbReference type="Proteomes" id="UP000199060">
    <property type="component" value="Unassembled WGS sequence"/>
</dbReference>
<name>A0A1G6PT31_9BACT</name>
<dbReference type="AlphaFoldDB" id="A0A1G6PT31"/>
<evidence type="ECO:0000313" key="2">
    <source>
        <dbReference type="EMBL" id="SDC82804.1"/>
    </source>
</evidence>
<dbReference type="Gene3D" id="3.90.550.10">
    <property type="entry name" value="Spore Coat Polysaccharide Biosynthesis Protein SpsA, Chain A"/>
    <property type="match status" value="1"/>
</dbReference>
<dbReference type="InterPro" id="IPR001173">
    <property type="entry name" value="Glyco_trans_2-like"/>
</dbReference>
<dbReference type="EMBL" id="FNAC01000007">
    <property type="protein sequence ID" value="SDC82804.1"/>
    <property type="molecule type" value="Genomic_DNA"/>
</dbReference>
<dbReference type="STRING" id="686796.SAMN04488104_100714"/>
<feature type="domain" description="Glycosyltransferase 2-like" evidence="1">
    <location>
        <begin position="1"/>
        <end position="160"/>
    </location>
</feature>
<dbReference type="Pfam" id="PF00535">
    <property type="entry name" value="Glycos_transf_2"/>
    <property type="match status" value="1"/>
</dbReference>
<keyword evidence="3" id="KW-1185">Reference proteome</keyword>
<evidence type="ECO:0000313" key="3">
    <source>
        <dbReference type="Proteomes" id="UP000199060"/>
    </source>
</evidence>
<proteinExistence type="predicted"/>
<reference evidence="3" key="1">
    <citation type="submission" date="2016-10" db="EMBL/GenBank/DDBJ databases">
        <authorList>
            <person name="Varghese N."/>
            <person name="Submissions S."/>
        </authorList>
    </citation>
    <scope>NUCLEOTIDE SEQUENCE [LARGE SCALE GENOMIC DNA]</scope>
    <source>
        <strain evidence="3">DSM 23095</strain>
    </source>
</reference>
<dbReference type="SUPFAM" id="SSF53448">
    <property type="entry name" value="Nucleotide-diphospho-sugar transferases"/>
    <property type="match status" value="1"/>
</dbReference>
<protein>
    <submittedName>
        <fullName evidence="2">Glycosyltransferase involved in cell wall bisynthesis</fullName>
    </submittedName>
</protein>
<sequence>MIAYNVEKYIGEAIEGVLNQKADFEIELVISNDKSLDKTEEIVQKYIQEHEHGHWIKYKRQEKNLGSTLNYLWVLEQCQGEYIAICDGDDYWTDSLKLQKQINFLENHKEYIGSFHNRFKCDEKGNILSKSIQEVEKINLDFSGLIFTKSDIPSASVVFRKPLIFNLPKEFNKVVINGDTFLWAYLLQFGDFYFDSQVGPSVYRIHSQGLWSSKSSFEKSELSYKTYQLLDSAFPDRKSIKLQLFQIRFHLFYYAMKEKKWGKSFSYYFSNLIGLLTYPSATKVFIDFHKTLLFK</sequence>
<accession>A0A1G6PT31</accession>
<dbReference type="InterPro" id="IPR029044">
    <property type="entry name" value="Nucleotide-diphossugar_trans"/>
</dbReference>
<gene>
    <name evidence="2" type="ORF">SAMN04488104_100714</name>
</gene>
<dbReference type="PANTHER" id="PTHR22916">
    <property type="entry name" value="GLYCOSYLTRANSFERASE"/>
    <property type="match status" value="1"/>
</dbReference>
<organism evidence="2 3">
    <name type="scientific">Algoriphagus faecimaris</name>
    <dbReference type="NCBI Taxonomy" id="686796"/>
    <lineage>
        <taxon>Bacteria</taxon>
        <taxon>Pseudomonadati</taxon>
        <taxon>Bacteroidota</taxon>
        <taxon>Cytophagia</taxon>
        <taxon>Cytophagales</taxon>
        <taxon>Cyclobacteriaceae</taxon>
        <taxon>Algoriphagus</taxon>
    </lineage>
</organism>
<evidence type="ECO:0000259" key="1">
    <source>
        <dbReference type="Pfam" id="PF00535"/>
    </source>
</evidence>
<keyword evidence="2" id="KW-0808">Transferase</keyword>
<dbReference type="PANTHER" id="PTHR22916:SF3">
    <property type="entry name" value="UDP-GLCNAC:BETAGAL BETA-1,3-N-ACETYLGLUCOSAMINYLTRANSFERASE-LIKE PROTEIN 1"/>
    <property type="match status" value="1"/>
</dbReference>